<reference evidence="18" key="2">
    <citation type="submission" date="2025-08" db="UniProtKB">
        <authorList>
            <consortium name="Ensembl"/>
        </authorList>
    </citation>
    <scope>IDENTIFICATION</scope>
</reference>
<dbReference type="GO" id="GO:0032190">
    <property type="term" value="F:acrosin binding"/>
    <property type="evidence" value="ECO:0007669"/>
    <property type="project" value="TreeGrafter"/>
</dbReference>
<dbReference type="Pfam" id="PF23344">
    <property type="entry name" value="ZP-N"/>
    <property type="match status" value="1"/>
</dbReference>
<evidence type="ECO:0000313" key="19">
    <source>
        <dbReference type="Proteomes" id="UP001501920"/>
    </source>
</evidence>
<keyword evidence="10" id="KW-0732">Signal</keyword>
<dbReference type="FunFam" id="2.60.40.3210:FF:000001">
    <property type="entry name" value="Zona pellucida sperm-binding protein 3"/>
    <property type="match status" value="1"/>
</dbReference>
<dbReference type="InterPro" id="IPR048290">
    <property type="entry name" value="ZP_chr"/>
</dbReference>
<evidence type="ECO:0000313" key="18">
    <source>
        <dbReference type="Ensembl" id="ENSPNAP00000014199.1"/>
    </source>
</evidence>
<dbReference type="GO" id="GO:0031012">
    <property type="term" value="C:extracellular matrix"/>
    <property type="evidence" value="ECO:0007669"/>
    <property type="project" value="TreeGrafter"/>
</dbReference>
<reference evidence="18" key="3">
    <citation type="submission" date="2025-09" db="UniProtKB">
        <authorList>
            <consortium name="Ensembl"/>
        </authorList>
    </citation>
    <scope>IDENTIFICATION</scope>
</reference>
<dbReference type="InterPro" id="IPR055355">
    <property type="entry name" value="ZP-C"/>
</dbReference>
<dbReference type="PANTHER" id="PTHR11576:SF2">
    <property type="entry name" value="ZONA PELLUCIDA SPERM-BINDING PROTEIN 3"/>
    <property type="match status" value="1"/>
</dbReference>
<organism evidence="18 19">
    <name type="scientific">Pygocentrus nattereri</name>
    <name type="common">Red-bellied piranha</name>
    <dbReference type="NCBI Taxonomy" id="42514"/>
    <lineage>
        <taxon>Eukaryota</taxon>
        <taxon>Metazoa</taxon>
        <taxon>Chordata</taxon>
        <taxon>Craniata</taxon>
        <taxon>Vertebrata</taxon>
        <taxon>Euteleostomi</taxon>
        <taxon>Actinopterygii</taxon>
        <taxon>Neopterygii</taxon>
        <taxon>Teleostei</taxon>
        <taxon>Ostariophysi</taxon>
        <taxon>Characiformes</taxon>
        <taxon>Characoidei</taxon>
        <taxon>Pygocentrus</taxon>
    </lineage>
</organism>
<evidence type="ECO:0000256" key="3">
    <source>
        <dbReference type="ARBA" id="ARBA00006735"/>
    </source>
</evidence>
<proteinExistence type="inferred from homology"/>
<keyword evidence="14" id="KW-0325">Glycoprotein</keyword>
<dbReference type="AlphaFoldDB" id="A0A3B4CUK2"/>
<keyword evidence="6" id="KW-0964">Secreted</keyword>
<keyword evidence="5" id="KW-1003">Cell membrane</keyword>
<reference evidence="18 19" key="1">
    <citation type="submission" date="2020-10" db="EMBL/GenBank/DDBJ databases">
        <title>Pygocentrus nattereri (red-bellied piranha) genome, fPygNat1, primary haplotype.</title>
        <authorList>
            <person name="Myers G."/>
            <person name="Meyer A."/>
            <person name="Karagic N."/>
            <person name="Pippel M."/>
            <person name="Winkler S."/>
            <person name="Tracey A."/>
            <person name="Wood J."/>
            <person name="Formenti G."/>
            <person name="Howe K."/>
            <person name="Fedrigo O."/>
            <person name="Jarvis E.D."/>
        </authorList>
    </citation>
    <scope>NUCLEOTIDE SEQUENCE [LARGE SCALE GENOMIC DNA]</scope>
</reference>
<keyword evidence="9" id="KW-0812">Transmembrane</keyword>
<name>A0A3B4CUK2_PYGNA</name>
<evidence type="ECO:0000259" key="17">
    <source>
        <dbReference type="PROSITE" id="PS51034"/>
    </source>
</evidence>
<evidence type="ECO:0000256" key="4">
    <source>
        <dbReference type="ARBA" id="ARBA00017980"/>
    </source>
</evidence>
<evidence type="ECO:0000256" key="16">
    <source>
        <dbReference type="SAM" id="MobiDB-lite"/>
    </source>
</evidence>
<comment type="subcellular location">
    <subcellularLocation>
        <location evidence="1">Cell membrane</location>
        <topology evidence="1">Single-pass type I membrane protein</topology>
    </subcellularLocation>
    <subcellularLocation>
        <location evidence="2">Secreted</location>
        <location evidence="2">Extracellular space</location>
        <location evidence="2">Extracellular matrix</location>
    </subcellularLocation>
</comment>
<evidence type="ECO:0000256" key="13">
    <source>
        <dbReference type="ARBA" id="ARBA00023157"/>
    </source>
</evidence>
<keyword evidence="19" id="KW-1185">Reference proteome</keyword>
<evidence type="ECO:0000256" key="7">
    <source>
        <dbReference type="ARBA" id="ARBA00022530"/>
    </source>
</evidence>
<dbReference type="Pfam" id="PF00100">
    <property type="entry name" value="Zona_pellucida"/>
    <property type="match status" value="1"/>
</dbReference>
<dbReference type="PRINTS" id="PR00023">
    <property type="entry name" value="ZPELLUCIDA"/>
</dbReference>
<feature type="domain" description="ZP" evidence="17">
    <location>
        <begin position="331"/>
        <end position="591"/>
    </location>
</feature>
<dbReference type="GO" id="GO:0035803">
    <property type="term" value="P:egg coat formation"/>
    <property type="evidence" value="ECO:0007669"/>
    <property type="project" value="TreeGrafter"/>
</dbReference>
<evidence type="ECO:0000256" key="6">
    <source>
        <dbReference type="ARBA" id="ARBA00022525"/>
    </source>
</evidence>
<dbReference type="GO" id="GO:0007339">
    <property type="term" value="P:binding of sperm to zona pellucida"/>
    <property type="evidence" value="ECO:0007669"/>
    <property type="project" value="TreeGrafter"/>
</dbReference>
<dbReference type="GeneTree" id="ENSGT01030000234567"/>
<dbReference type="FunFam" id="2.60.40.4100:FF:000002">
    <property type="entry name" value="Zona pellucida sperm-binding protein 3"/>
    <property type="match status" value="1"/>
</dbReference>
<dbReference type="Proteomes" id="UP001501920">
    <property type="component" value="Chromosome 29"/>
</dbReference>
<dbReference type="InterPro" id="IPR055356">
    <property type="entry name" value="ZP-N"/>
</dbReference>
<sequence>MCFTKRCSQGMSVLTGMCVVMGLMQASLLLLVGITLAEAQWLEWDRWSQDFNKLKSDNFLSRPQAPAVFYPRVISHKSAVSPVQTPVQGPVQMPDQDDVHSLVQMSVWHPLQLPTQSTSLRMLNPPVQNLVQTSVSATIKSPDLTNGIKPVQTPVQDPVWSPLPVPAQKPALPFEQDPVQNSLPGSGQGPVPVWNPALTSGSKMAQSAVMTGVNPPVWNLVHMTAPAPDHPVQKNGLNHVLAPVQDPVENPAQTSDQAQSPVQATVQAPGWHPPQAPLSLPHKDPLHTQAQIHEPRKKLSWRFPKVPERPQQSPVDFDLQQPAPANSVAAACGESVVFVEVKQNLFGTGHLVNSSSLTLGGCAAVGQDSEAQVLIFQSELQACDSMLSMTDDDLVYSFNLIYSPEPLPGTPVVRAGGAVVQIECHYSRKHNVSSNALVPSWVPYASTEVAEEHLVFALKLMTDDWKFERPSNQYFLGDFMNIEASLMQFNHVPLNVFVDSCVATADPEDAASPRYSFIENHGCLIDAKITGSNSHFMQRVQGNKLQFQLEVFTFEQDNSSLIYITCFLKGSRASYPTDAEHKACSFTANGWIAADGNNQVCRCCDANCSSRKGRSLPTDEGVYVVEAEVPLGPILVNGDA</sequence>
<evidence type="ECO:0000256" key="9">
    <source>
        <dbReference type="ARBA" id="ARBA00022692"/>
    </source>
</evidence>
<evidence type="ECO:0000256" key="15">
    <source>
        <dbReference type="ARBA" id="ARBA00030824"/>
    </source>
</evidence>
<dbReference type="PROSITE" id="PS51034">
    <property type="entry name" value="ZP_2"/>
    <property type="match status" value="1"/>
</dbReference>
<accession>A0A3B4CUK2</accession>
<evidence type="ECO:0000256" key="14">
    <source>
        <dbReference type="ARBA" id="ARBA00023180"/>
    </source>
</evidence>
<dbReference type="InterPro" id="IPR042235">
    <property type="entry name" value="ZP-C_dom"/>
</dbReference>
<keyword evidence="7" id="KW-0272">Extracellular matrix</keyword>
<evidence type="ECO:0000256" key="1">
    <source>
        <dbReference type="ARBA" id="ARBA00004251"/>
    </source>
</evidence>
<feature type="region of interest" description="Disordered" evidence="16">
    <location>
        <begin position="247"/>
        <end position="283"/>
    </location>
</feature>
<comment type="similarity">
    <text evidence="3">Belongs to the ZP domain family. ZPC subfamily.</text>
</comment>
<keyword evidence="11" id="KW-1133">Transmembrane helix</keyword>
<dbReference type="PANTHER" id="PTHR11576">
    <property type="entry name" value="ZONA PELLUCIDA SPERM-BINDING PROTEIN 3"/>
    <property type="match status" value="1"/>
</dbReference>
<protein>
    <recommendedName>
        <fullName evidence="4">Zona pellucida sperm-binding protein 3</fullName>
    </recommendedName>
    <alternativeName>
        <fullName evidence="15">Zona pellucida glycoprotein 3</fullName>
    </alternativeName>
</protein>
<keyword evidence="13" id="KW-1015">Disulfide bond</keyword>
<evidence type="ECO:0000256" key="10">
    <source>
        <dbReference type="ARBA" id="ARBA00022729"/>
    </source>
</evidence>
<dbReference type="GO" id="GO:2000344">
    <property type="term" value="P:positive regulation of acrosome reaction"/>
    <property type="evidence" value="ECO:0007669"/>
    <property type="project" value="TreeGrafter"/>
</dbReference>
<dbReference type="Gene3D" id="2.60.40.3210">
    <property type="entry name" value="Zona pellucida, ZP-N domain"/>
    <property type="match status" value="1"/>
</dbReference>
<evidence type="ECO:0000256" key="2">
    <source>
        <dbReference type="ARBA" id="ARBA00004498"/>
    </source>
</evidence>
<dbReference type="GO" id="GO:0005886">
    <property type="term" value="C:plasma membrane"/>
    <property type="evidence" value="ECO:0007669"/>
    <property type="project" value="UniProtKB-SubCell"/>
</dbReference>
<feature type="compositionally biased region" description="Polar residues" evidence="16">
    <location>
        <begin position="251"/>
        <end position="266"/>
    </location>
</feature>
<evidence type="ECO:0000256" key="12">
    <source>
        <dbReference type="ARBA" id="ARBA00023136"/>
    </source>
</evidence>
<dbReference type="STRING" id="42514.ENSPNAP00000014199"/>
<dbReference type="Ensembl" id="ENSPNAT00000037232.2">
    <property type="protein sequence ID" value="ENSPNAP00000014199.1"/>
    <property type="gene ID" value="ENSPNAG00000020122.2"/>
</dbReference>
<evidence type="ECO:0000256" key="5">
    <source>
        <dbReference type="ARBA" id="ARBA00022475"/>
    </source>
</evidence>
<evidence type="ECO:0000256" key="8">
    <source>
        <dbReference type="ARBA" id="ARBA00022685"/>
    </source>
</evidence>
<dbReference type="Gene3D" id="2.60.40.4100">
    <property type="entry name" value="Zona pellucida, ZP-C domain"/>
    <property type="match status" value="1"/>
</dbReference>
<dbReference type="InterPro" id="IPR001507">
    <property type="entry name" value="ZP_dom"/>
</dbReference>
<keyword evidence="8" id="KW-0165">Cleavage on pair of basic residues</keyword>
<evidence type="ECO:0000256" key="11">
    <source>
        <dbReference type="ARBA" id="ARBA00022989"/>
    </source>
</evidence>
<dbReference type="SMART" id="SM00241">
    <property type="entry name" value="ZP"/>
    <property type="match status" value="1"/>
</dbReference>
<keyword evidence="12" id="KW-0472">Membrane</keyword>